<evidence type="ECO:0000313" key="6">
    <source>
        <dbReference type="Proteomes" id="UP001305815"/>
    </source>
</evidence>
<keyword evidence="1" id="KW-0479">Metal-binding</keyword>
<dbReference type="SUPFAM" id="SSF46548">
    <property type="entry name" value="alpha-helical ferredoxin"/>
    <property type="match status" value="1"/>
</dbReference>
<dbReference type="EMBL" id="AP027742">
    <property type="protein sequence ID" value="BDZ77490.1"/>
    <property type="molecule type" value="Genomic_DNA"/>
</dbReference>
<dbReference type="Pfam" id="PF13183">
    <property type="entry name" value="Fer4_8"/>
    <property type="match status" value="1"/>
</dbReference>
<evidence type="ECO:0000259" key="4">
    <source>
        <dbReference type="PROSITE" id="PS51379"/>
    </source>
</evidence>
<dbReference type="InterPro" id="IPR017900">
    <property type="entry name" value="4Fe4S_Fe_S_CS"/>
</dbReference>
<dbReference type="Gene3D" id="3.20.20.100">
    <property type="entry name" value="NADP-dependent oxidoreductase domain"/>
    <property type="match status" value="1"/>
</dbReference>
<keyword evidence="2" id="KW-0408">Iron</keyword>
<feature type="domain" description="4Fe-4S ferredoxin-type" evidence="4">
    <location>
        <begin position="169"/>
        <end position="200"/>
    </location>
</feature>
<reference evidence="6" key="1">
    <citation type="journal article" date="2023" name="Int. J. Syst. Evol. Microbiol.">
        <title>Claveliimonas bilis gen. nov., sp. nov., deoxycholic acid-producing bacteria isolated from human faeces, and reclassification of Sellimonas monacensis Zenner et al. 2021 as Claveliimonas monacensis comb. nov.</title>
        <authorList>
            <person name="Hisatomi A."/>
            <person name="Kastawa N.W.E.P.G."/>
            <person name="Song I."/>
            <person name="Ohkuma M."/>
            <person name="Fukiya S."/>
            <person name="Sakamoto M."/>
        </authorList>
    </citation>
    <scope>NUCLEOTIDE SEQUENCE [LARGE SCALE GENOMIC DNA]</scope>
    <source>
        <strain evidence="6">12BBH14</strain>
    </source>
</reference>
<dbReference type="PROSITE" id="PS00198">
    <property type="entry name" value="4FE4S_FER_1"/>
    <property type="match status" value="1"/>
</dbReference>
<accession>A0ABM8I3I2</accession>
<dbReference type="SUPFAM" id="SSF51430">
    <property type="entry name" value="NAD(P)-linked oxidoreductase"/>
    <property type="match status" value="1"/>
</dbReference>
<dbReference type="Proteomes" id="UP001305815">
    <property type="component" value="Chromosome"/>
</dbReference>
<proteinExistence type="predicted"/>
<dbReference type="PROSITE" id="PS51379">
    <property type="entry name" value="4FE4S_FER_2"/>
    <property type="match status" value="1"/>
</dbReference>
<dbReference type="InterPro" id="IPR036812">
    <property type="entry name" value="NAD(P)_OxRdtase_dom_sf"/>
</dbReference>
<evidence type="ECO:0000313" key="5">
    <source>
        <dbReference type="EMBL" id="BDZ77490.1"/>
    </source>
</evidence>
<keyword evidence="6" id="KW-1185">Reference proteome</keyword>
<sequence length="209" mass="23267">MVYEVLDSGILDMLMFSINPAYDYQKEGDYAIGGVNERPNLYRRCESEGVGISVMKAFAGGQLLNAKTSPFGKALTEYQCIQYALDKPGVITVLPGVRSCQDLRRILGFTDALPKEKDYSILGTFAPQEAKGACVYCNHCQPCPAGLDVGLINKYYDLALTGDDLAKYHYVSLNKKAKDCIQCGHCDSRCPFHVSQVERMEKIREYFGE</sequence>
<protein>
    <recommendedName>
        <fullName evidence="4">4Fe-4S ferredoxin-type domain-containing protein</fullName>
    </recommendedName>
</protein>
<gene>
    <name evidence="5" type="ORF">Lac1_16730</name>
</gene>
<name>A0ABM8I3I2_9FIRM</name>
<keyword evidence="3" id="KW-0411">Iron-sulfur</keyword>
<evidence type="ECO:0000256" key="2">
    <source>
        <dbReference type="ARBA" id="ARBA00023004"/>
    </source>
</evidence>
<dbReference type="InterPro" id="IPR017896">
    <property type="entry name" value="4Fe4S_Fe-S-bd"/>
</dbReference>
<evidence type="ECO:0000256" key="3">
    <source>
        <dbReference type="ARBA" id="ARBA00023014"/>
    </source>
</evidence>
<organism evidence="5 6">
    <name type="scientific">Claveliimonas bilis</name>
    <dbReference type="NCBI Taxonomy" id="3028070"/>
    <lineage>
        <taxon>Bacteria</taxon>
        <taxon>Bacillati</taxon>
        <taxon>Bacillota</taxon>
        <taxon>Clostridia</taxon>
        <taxon>Lachnospirales</taxon>
        <taxon>Lachnospiraceae</taxon>
        <taxon>Claveliimonas</taxon>
    </lineage>
</organism>
<evidence type="ECO:0000256" key="1">
    <source>
        <dbReference type="ARBA" id="ARBA00022723"/>
    </source>
</evidence>